<dbReference type="Pfam" id="PF01614">
    <property type="entry name" value="IclR_C"/>
    <property type="match status" value="1"/>
</dbReference>
<reference evidence="6 7" key="1">
    <citation type="journal article" date="2017" name="Int. J. Syst. Evol. Microbiol.">
        <title>Ramlibacter alkalitolerans sp. nov., alkali-tolerant bacterium isolated from soil of ginseng.</title>
        <authorList>
            <person name="Lee D.H."/>
            <person name="Cha C.J."/>
        </authorList>
    </citation>
    <scope>NUCLEOTIDE SEQUENCE [LARGE SCALE GENOMIC DNA]</scope>
    <source>
        <strain evidence="6 7">KACC 19305</strain>
    </source>
</reference>
<dbReference type="SUPFAM" id="SSF46785">
    <property type="entry name" value="Winged helix' DNA-binding domain"/>
    <property type="match status" value="1"/>
</dbReference>
<feature type="domain" description="HTH iclR-type" evidence="4">
    <location>
        <begin position="11"/>
        <end position="74"/>
    </location>
</feature>
<evidence type="ECO:0000259" key="4">
    <source>
        <dbReference type="PROSITE" id="PS51077"/>
    </source>
</evidence>
<evidence type="ECO:0000256" key="1">
    <source>
        <dbReference type="ARBA" id="ARBA00023015"/>
    </source>
</evidence>
<dbReference type="InterPro" id="IPR036388">
    <property type="entry name" value="WH-like_DNA-bd_sf"/>
</dbReference>
<dbReference type="SMART" id="SM00346">
    <property type="entry name" value="HTH_ICLR"/>
    <property type="match status" value="1"/>
</dbReference>
<dbReference type="InterPro" id="IPR014757">
    <property type="entry name" value="Tscrpt_reg_IclR_C"/>
</dbReference>
<dbReference type="RefSeq" id="WP_201691884.1">
    <property type="nucleotide sequence ID" value="NZ_JAEQND010000011.1"/>
</dbReference>
<dbReference type="InterPro" id="IPR005471">
    <property type="entry name" value="Tscrpt_reg_IclR_N"/>
</dbReference>
<evidence type="ECO:0000259" key="5">
    <source>
        <dbReference type="PROSITE" id="PS51078"/>
    </source>
</evidence>
<proteinExistence type="predicted"/>
<dbReference type="PROSITE" id="PS51077">
    <property type="entry name" value="HTH_ICLR"/>
    <property type="match status" value="1"/>
</dbReference>
<dbReference type="Gene3D" id="1.10.10.10">
    <property type="entry name" value="Winged helix-like DNA-binding domain superfamily/Winged helix DNA-binding domain"/>
    <property type="match status" value="1"/>
</dbReference>
<sequence length="257" mass="27555">MTATSSTAGSAQTVGRAIQLLRLVASSQARHLRLVDIAEMAALDKSTAHRLLQRLVQERMLVRDAGHRGYRLGPLLYELGLAALPETSLRELSQGALQQLARGTGDMAFLVVRSGFESVCLDRIAGNFAIQTMTQGVGDRHPLGVGAGGLAILAALGEAEVKVVLKAIAPQLRRYRLTERALRERLVAARERGPALDEGSAALDVTAIGRPIRDRAGAPLAAVFVASIRSRMTEVRLRDVDKRLVACVTAIESALPR</sequence>
<evidence type="ECO:0000313" key="6">
    <source>
        <dbReference type="EMBL" id="MBL0427250.1"/>
    </source>
</evidence>
<dbReference type="PANTHER" id="PTHR30136">
    <property type="entry name" value="HELIX-TURN-HELIX TRANSCRIPTIONAL REGULATOR, ICLR FAMILY"/>
    <property type="match status" value="1"/>
</dbReference>
<evidence type="ECO:0000256" key="2">
    <source>
        <dbReference type="ARBA" id="ARBA00023125"/>
    </source>
</evidence>
<dbReference type="PROSITE" id="PS51078">
    <property type="entry name" value="ICLR_ED"/>
    <property type="match status" value="1"/>
</dbReference>
<dbReference type="Gene3D" id="3.30.450.40">
    <property type="match status" value="1"/>
</dbReference>
<dbReference type="InterPro" id="IPR029016">
    <property type="entry name" value="GAF-like_dom_sf"/>
</dbReference>
<dbReference type="PANTHER" id="PTHR30136:SF35">
    <property type="entry name" value="HTH-TYPE TRANSCRIPTIONAL REGULATOR RV1719"/>
    <property type="match status" value="1"/>
</dbReference>
<evidence type="ECO:0000313" key="7">
    <source>
        <dbReference type="Proteomes" id="UP000622707"/>
    </source>
</evidence>
<organism evidence="6 7">
    <name type="scientific">Ramlibacter alkalitolerans</name>
    <dbReference type="NCBI Taxonomy" id="2039631"/>
    <lineage>
        <taxon>Bacteria</taxon>
        <taxon>Pseudomonadati</taxon>
        <taxon>Pseudomonadota</taxon>
        <taxon>Betaproteobacteria</taxon>
        <taxon>Burkholderiales</taxon>
        <taxon>Comamonadaceae</taxon>
        <taxon>Ramlibacter</taxon>
    </lineage>
</organism>
<dbReference type="InterPro" id="IPR036390">
    <property type="entry name" value="WH_DNA-bd_sf"/>
</dbReference>
<name>A0ABS1JSL4_9BURK</name>
<dbReference type="SUPFAM" id="SSF55781">
    <property type="entry name" value="GAF domain-like"/>
    <property type="match status" value="1"/>
</dbReference>
<dbReference type="EMBL" id="JAEQND010000011">
    <property type="protein sequence ID" value="MBL0427250.1"/>
    <property type="molecule type" value="Genomic_DNA"/>
</dbReference>
<dbReference type="InterPro" id="IPR050707">
    <property type="entry name" value="HTH_MetabolicPath_Reg"/>
</dbReference>
<gene>
    <name evidence="6" type="ORF">JI746_19205</name>
</gene>
<keyword evidence="3" id="KW-0804">Transcription</keyword>
<accession>A0ABS1JSL4</accession>
<protein>
    <submittedName>
        <fullName evidence="6">IclR family transcriptional regulator</fullName>
    </submittedName>
</protein>
<keyword evidence="2" id="KW-0238">DNA-binding</keyword>
<dbReference type="Pfam" id="PF09339">
    <property type="entry name" value="HTH_IclR"/>
    <property type="match status" value="1"/>
</dbReference>
<comment type="caution">
    <text evidence="6">The sequence shown here is derived from an EMBL/GenBank/DDBJ whole genome shotgun (WGS) entry which is preliminary data.</text>
</comment>
<keyword evidence="1" id="KW-0805">Transcription regulation</keyword>
<evidence type="ECO:0000256" key="3">
    <source>
        <dbReference type="ARBA" id="ARBA00023163"/>
    </source>
</evidence>
<dbReference type="Proteomes" id="UP000622707">
    <property type="component" value="Unassembled WGS sequence"/>
</dbReference>
<feature type="domain" description="IclR-ED" evidence="5">
    <location>
        <begin position="75"/>
        <end position="257"/>
    </location>
</feature>
<keyword evidence="7" id="KW-1185">Reference proteome</keyword>